<sequence length="201" mass="23191">MPSITRFCYVNQRFDNIKGSLERANYVAIEKLWQDFRNTIENLQEWESTQWSQAPSPLFWSRPNHRTSTSPDAKDLWFLNLMVANSLTHYWAFKIIAKSHLSELETALTAREGDNPQRTPSPPFDSVTEISVATLAGRICDSITYLLQPEMKLYGPGSTFFPLFIAFQVFRSERDKYSAQILRCQQITAQLAALRIHSPRV</sequence>
<dbReference type="PANTHER" id="PTHR38111">
    <property type="entry name" value="ZN(2)-C6 FUNGAL-TYPE DOMAIN-CONTAINING PROTEIN-RELATED"/>
    <property type="match status" value="1"/>
</dbReference>
<reference evidence="1 2" key="1">
    <citation type="journal article" date="2021" name="Nat. Commun.">
        <title>Genetic determinants of endophytism in the Arabidopsis root mycobiome.</title>
        <authorList>
            <person name="Mesny F."/>
            <person name="Miyauchi S."/>
            <person name="Thiergart T."/>
            <person name="Pickel B."/>
            <person name="Atanasova L."/>
            <person name="Karlsson M."/>
            <person name="Huettel B."/>
            <person name="Barry K.W."/>
            <person name="Haridas S."/>
            <person name="Chen C."/>
            <person name="Bauer D."/>
            <person name="Andreopoulos W."/>
            <person name="Pangilinan J."/>
            <person name="LaButti K."/>
            <person name="Riley R."/>
            <person name="Lipzen A."/>
            <person name="Clum A."/>
            <person name="Drula E."/>
            <person name="Henrissat B."/>
            <person name="Kohler A."/>
            <person name="Grigoriev I.V."/>
            <person name="Martin F.M."/>
            <person name="Hacquard S."/>
        </authorList>
    </citation>
    <scope>NUCLEOTIDE SEQUENCE [LARGE SCALE GENOMIC DNA]</scope>
    <source>
        <strain evidence="1 2">MPI-SDFR-AT-0080</strain>
    </source>
</reference>
<comment type="caution">
    <text evidence="1">The sequence shown here is derived from an EMBL/GenBank/DDBJ whole genome shotgun (WGS) entry which is preliminary data.</text>
</comment>
<gene>
    <name evidence="1" type="ORF">B0J12DRAFT_704894</name>
</gene>
<dbReference type="PANTHER" id="PTHR38111:SF9">
    <property type="entry name" value="ZN(2)-C6 FUNGAL-TYPE DOMAIN-CONTAINING PROTEIN"/>
    <property type="match status" value="1"/>
</dbReference>
<dbReference type="EMBL" id="JAGTJR010000055">
    <property type="protein sequence ID" value="KAH7026791.1"/>
    <property type="molecule type" value="Genomic_DNA"/>
</dbReference>
<evidence type="ECO:0000313" key="1">
    <source>
        <dbReference type="EMBL" id="KAH7026791.1"/>
    </source>
</evidence>
<organism evidence="1 2">
    <name type="scientific">Macrophomina phaseolina</name>
    <dbReference type="NCBI Taxonomy" id="35725"/>
    <lineage>
        <taxon>Eukaryota</taxon>
        <taxon>Fungi</taxon>
        <taxon>Dikarya</taxon>
        <taxon>Ascomycota</taxon>
        <taxon>Pezizomycotina</taxon>
        <taxon>Dothideomycetes</taxon>
        <taxon>Dothideomycetes incertae sedis</taxon>
        <taxon>Botryosphaeriales</taxon>
        <taxon>Botryosphaeriaceae</taxon>
        <taxon>Macrophomina</taxon>
    </lineage>
</organism>
<proteinExistence type="predicted"/>
<evidence type="ECO:0000313" key="2">
    <source>
        <dbReference type="Proteomes" id="UP000774617"/>
    </source>
</evidence>
<protein>
    <submittedName>
        <fullName evidence="1">Uncharacterized protein</fullName>
    </submittedName>
</protein>
<keyword evidence="2" id="KW-1185">Reference proteome</keyword>
<accession>A0ABQ8FWJ8</accession>
<dbReference type="InterPro" id="IPR053178">
    <property type="entry name" value="Osmoadaptation_assoc"/>
</dbReference>
<dbReference type="Proteomes" id="UP000774617">
    <property type="component" value="Unassembled WGS sequence"/>
</dbReference>
<name>A0ABQ8FWJ8_9PEZI</name>